<dbReference type="InterPro" id="IPR001279">
    <property type="entry name" value="Metallo-B-lactamas"/>
</dbReference>
<dbReference type="RefSeq" id="WP_131960170.1">
    <property type="nucleotide sequence ID" value="NZ_SMFL01000008.1"/>
</dbReference>
<dbReference type="SUPFAM" id="SSF56281">
    <property type="entry name" value="Metallo-hydrolase/oxidoreductase"/>
    <property type="match status" value="1"/>
</dbReference>
<dbReference type="AlphaFoldDB" id="A0A4R5DG26"/>
<dbReference type="Proteomes" id="UP000294850">
    <property type="component" value="Unassembled WGS sequence"/>
</dbReference>
<accession>A0A4R5DG26</accession>
<comment type="caution">
    <text evidence="3">The sequence shown here is derived from an EMBL/GenBank/DDBJ whole genome shotgun (WGS) entry which is preliminary data.</text>
</comment>
<reference evidence="3 4" key="1">
    <citation type="submission" date="2019-03" db="EMBL/GenBank/DDBJ databases">
        <title>Dyadobacter AR-3-6 sp. nov., isolated from arctic soil.</title>
        <authorList>
            <person name="Chaudhary D.K."/>
        </authorList>
    </citation>
    <scope>NUCLEOTIDE SEQUENCE [LARGE SCALE GENOMIC DNA]</scope>
    <source>
        <strain evidence="3 4">AR-3-6</strain>
    </source>
</reference>
<dbReference type="PANTHER" id="PTHR42951:SF20">
    <property type="entry name" value="BETA LACTAMASE"/>
    <property type="match status" value="1"/>
</dbReference>
<dbReference type="InterPro" id="IPR036866">
    <property type="entry name" value="RibonucZ/Hydroxyglut_hydro"/>
</dbReference>
<dbReference type="CDD" id="cd06262">
    <property type="entry name" value="metallo-hydrolase-like_MBL-fold"/>
    <property type="match status" value="1"/>
</dbReference>
<feature type="chain" id="PRO_5020587210" evidence="1">
    <location>
        <begin position="24"/>
        <end position="488"/>
    </location>
</feature>
<organism evidence="3 4">
    <name type="scientific">Dyadobacter psychrotolerans</name>
    <dbReference type="NCBI Taxonomy" id="2541721"/>
    <lineage>
        <taxon>Bacteria</taxon>
        <taxon>Pseudomonadati</taxon>
        <taxon>Bacteroidota</taxon>
        <taxon>Cytophagia</taxon>
        <taxon>Cytophagales</taxon>
        <taxon>Spirosomataceae</taxon>
        <taxon>Dyadobacter</taxon>
    </lineage>
</organism>
<keyword evidence="4" id="KW-1185">Reference proteome</keyword>
<sequence length="488" mass="55878">MKARIYTLIIILTPIISFSQTTANYQKAIFILKNSINATGSQVPNNLLVTSKGVIHNLGHYEVPGKTKDIPFEETDAFFQKEESGYMRSTMLNNKYSFVELAVIKQDSVYNKGFYENKMSKEKNTDLIFELARKIPVKLLQLAWTSRASLRYLGGDKLYDWVSFGPKPVTLFINKKTQLLEKTEYLAYDNLYGDVIFATEYKGQKIEKGIKMPLSRIDYEYGKPEREVTYGNLRSDVKPDTSDLKIGSVPENFRNKMMESIVTKDSLIFQNIASNIDLIRIESQNNKMLLVEFADYIALFEVPAGIELNSQILEELHKKYPTKPLKYLFVTHHHPDHAGGVRAYTSLPITMVTTIGNQEYFKDLMKSPHSLSNTNTDEVQKLKFDFVSLNGERTFMNKIVAYEIGKATGHTDEHLVYYIPESKLLWTGDLLSFRSDGRITPLGQRGKAVYDLITSKNLAVDKIYTSWPLKGQKEFGTFEDLKKMVEIK</sequence>
<evidence type="ECO:0000313" key="3">
    <source>
        <dbReference type="EMBL" id="TDE12749.1"/>
    </source>
</evidence>
<proteinExistence type="predicted"/>
<dbReference type="OrthoDB" id="1273797at2"/>
<dbReference type="SMART" id="SM00849">
    <property type="entry name" value="Lactamase_B"/>
    <property type="match status" value="1"/>
</dbReference>
<dbReference type="Gene3D" id="3.60.15.10">
    <property type="entry name" value="Ribonuclease Z/Hydroxyacylglutathione hydrolase-like"/>
    <property type="match status" value="1"/>
</dbReference>
<dbReference type="Pfam" id="PF00753">
    <property type="entry name" value="Lactamase_B"/>
    <property type="match status" value="1"/>
</dbReference>
<dbReference type="EMBL" id="SMFL01000008">
    <property type="protein sequence ID" value="TDE12749.1"/>
    <property type="molecule type" value="Genomic_DNA"/>
</dbReference>
<gene>
    <name evidence="3" type="ORF">E0F88_20580</name>
</gene>
<feature type="signal peptide" evidence="1">
    <location>
        <begin position="1"/>
        <end position="23"/>
    </location>
</feature>
<name>A0A4R5DG26_9BACT</name>
<dbReference type="PANTHER" id="PTHR42951">
    <property type="entry name" value="METALLO-BETA-LACTAMASE DOMAIN-CONTAINING"/>
    <property type="match status" value="1"/>
</dbReference>
<keyword evidence="3" id="KW-0378">Hydrolase</keyword>
<evidence type="ECO:0000313" key="4">
    <source>
        <dbReference type="Proteomes" id="UP000294850"/>
    </source>
</evidence>
<evidence type="ECO:0000259" key="2">
    <source>
        <dbReference type="SMART" id="SM00849"/>
    </source>
</evidence>
<feature type="domain" description="Metallo-beta-lactamase" evidence="2">
    <location>
        <begin position="285"/>
        <end position="467"/>
    </location>
</feature>
<protein>
    <submittedName>
        <fullName evidence="3">MBL fold metallo-hydrolase</fullName>
    </submittedName>
</protein>
<dbReference type="GO" id="GO:0016787">
    <property type="term" value="F:hydrolase activity"/>
    <property type="evidence" value="ECO:0007669"/>
    <property type="project" value="UniProtKB-KW"/>
</dbReference>
<keyword evidence="1" id="KW-0732">Signal</keyword>
<evidence type="ECO:0000256" key="1">
    <source>
        <dbReference type="SAM" id="SignalP"/>
    </source>
</evidence>
<dbReference type="InterPro" id="IPR050855">
    <property type="entry name" value="NDM-1-like"/>
</dbReference>